<dbReference type="NCBIfam" id="TIGR01064">
    <property type="entry name" value="pyruv_kin"/>
    <property type="match status" value="1"/>
</dbReference>
<dbReference type="NCBIfam" id="NF004491">
    <property type="entry name" value="PRK05826.1"/>
    <property type="match status" value="1"/>
</dbReference>
<evidence type="ECO:0000256" key="7">
    <source>
        <dbReference type="ARBA" id="ARBA00022777"/>
    </source>
</evidence>
<dbReference type="RefSeq" id="WP_084272625.1">
    <property type="nucleotide sequence ID" value="NZ_FWYE01000001.1"/>
</dbReference>
<sequence>MSRTKLIATIGPASESMEIIKKMANLGLSCIRINTAHIENGYITKVAKMVDDVNKSEGTYIGLMVDLKGPELRTGKFKDGSFKIDYNKKYKISYNKNDNPDILINYNISDFIDDKTLIAMSDGKLRFSVDSVNGDIINVTSLDSGSLRDNSRVNVPGKLLRLGSLTDRDRMFIEEGIKNNVNFYALSFVQSRENINELQDYLFERNCDAQLISKIETKSGYDNIDEIARASDFIMVARGDLGVEMPLKEVTIAQKKIIDESRKYATPTIVATQMLESMVNNDSPTRAEVSDITNAIIDGTDALMLSEETAIGRYPVEAIGYLSSISDYVDSMEIKYKEPESFAFDKVAFAISKGLKMISDYTNVDSIVAFTRSGFTARLVSSMRPGKMIYSVVSSDFLARSLNLLKSVVPVKIDESMKSKEIYDILVDINRSNKIRPGKKVLVVSGSPYFVFGGTNEIRLVTMGKFIGRGYPVGNSFSGYYEPDGSGDIIILDKYIKNFDYKKYKCVIIKGNVSDTIKNLFYENKILLLYNTEFDVELNEKTFLNIDGDTGIITA</sequence>
<keyword evidence="17" id="KW-1185">Reference proteome</keyword>
<dbReference type="GO" id="GO:0030955">
    <property type="term" value="F:potassium ion binding"/>
    <property type="evidence" value="ECO:0007669"/>
    <property type="project" value="UniProtKB-UniRule"/>
</dbReference>
<comment type="caution">
    <text evidence="16">The sequence shown here is derived from an EMBL/GenBank/DDBJ whole genome shotgun (WGS) entry which is preliminary data.</text>
</comment>
<keyword evidence="7 13" id="KW-0418">Kinase</keyword>
<dbReference type="Pfam" id="PF02887">
    <property type="entry name" value="PK_C"/>
    <property type="match status" value="1"/>
</dbReference>
<dbReference type="InterPro" id="IPR015813">
    <property type="entry name" value="Pyrv/PenolPyrv_kinase-like_dom"/>
</dbReference>
<evidence type="ECO:0000256" key="4">
    <source>
        <dbReference type="ARBA" id="ARBA00022679"/>
    </source>
</evidence>
<dbReference type="InterPro" id="IPR036918">
    <property type="entry name" value="Pyrv_Knase_C_sf"/>
</dbReference>
<evidence type="ECO:0000313" key="16">
    <source>
        <dbReference type="EMBL" id="SMD30764.1"/>
    </source>
</evidence>
<dbReference type="GO" id="GO:0004743">
    <property type="term" value="F:pyruvate kinase activity"/>
    <property type="evidence" value="ECO:0007669"/>
    <property type="project" value="UniProtKB-UniRule"/>
</dbReference>
<keyword evidence="11 16" id="KW-0670">Pyruvate</keyword>
<evidence type="ECO:0000256" key="9">
    <source>
        <dbReference type="ARBA" id="ARBA00022842"/>
    </source>
</evidence>
<dbReference type="InterPro" id="IPR040442">
    <property type="entry name" value="Pyrv_kinase-like_dom_sf"/>
</dbReference>
<evidence type="ECO:0000259" key="15">
    <source>
        <dbReference type="Pfam" id="PF02887"/>
    </source>
</evidence>
<evidence type="ECO:0000256" key="12">
    <source>
        <dbReference type="NCBIfam" id="TIGR01064"/>
    </source>
</evidence>
<name>A0A8G2L7X5_PICTO</name>
<dbReference type="SUPFAM" id="SSF52935">
    <property type="entry name" value="PK C-terminal domain-like"/>
    <property type="match status" value="1"/>
</dbReference>
<dbReference type="Gene3D" id="2.40.33.10">
    <property type="entry name" value="PK beta-barrel domain-like"/>
    <property type="match status" value="1"/>
</dbReference>
<dbReference type="GO" id="GO:0016301">
    <property type="term" value="F:kinase activity"/>
    <property type="evidence" value="ECO:0007669"/>
    <property type="project" value="UniProtKB-KW"/>
</dbReference>
<dbReference type="GO" id="GO:0005524">
    <property type="term" value="F:ATP binding"/>
    <property type="evidence" value="ECO:0007669"/>
    <property type="project" value="UniProtKB-KW"/>
</dbReference>
<dbReference type="InterPro" id="IPR015795">
    <property type="entry name" value="Pyrv_Knase_C"/>
</dbReference>
<dbReference type="EC" id="2.7.1.40" evidence="3 12"/>
<organism evidence="16 17">
    <name type="scientific">Picrophilus torridus (strain ATCC 700027 / DSM 9790 / JCM 10055 / NBRC 100828 / KAW 2/3)</name>
    <dbReference type="NCBI Taxonomy" id="1122961"/>
    <lineage>
        <taxon>Archaea</taxon>
        <taxon>Methanobacteriati</taxon>
        <taxon>Thermoplasmatota</taxon>
        <taxon>Thermoplasmata</taxon>
        <taxon>Thermoplasmatales</taxon>
        <taxon>Picrophilaceae</taxon>
        <taxon>Picrophilus</taxon>
    </lineage>
</organism>
<proteinExistence type="inferred from homology"/>
<gene>
    <name evidence="16" type="ORF">SAMN02745355_0660</name>
</gene>
<keyword evidence="6" id="KW-0547">Nucleotide-binding</keyword>
<protein>
    <recommendedName>
        <fullName evidence="3 12">Pyruvate kinase</fullName>
        <ecNumber evidence="3 12">2.7.1.40</ecNumber>
    </recommendedName>
</protein>
<evidence type="ECO:0000256" key="13">
    <source>
        <dbReference type="RuleBase" id="RU000504"/>
    </source>
</evidence>
<feature type="domain" description="Pyruvate kinase C-terminal" evidence="15">
    <location>
        <begin position="352"/>
        <end position="460"/>
    </location>
</feature>
<dbReference type="Gene3D" id="3.40.1380.20">
    <property type="entry name" value="Pyruvate kinase, C-terminal domain"/>
    <property type="match status" value="1"/>
</dbReference>
<dbReference type="InterPro" id="IPR001697">
    <property type="entry name" value="Pyr_Knase"/>
</dbReference>
<keyword evidence="5" id="KW-0479">Metal-binding</keyword>
<comment type="catalytic activity">
    <reaction evidence="13">
        <text>pyruvate + ATP = phosphoenolpyruvate + ADP + H(+)</text>
        <dbReference type="Rhea" id="RHEA:18157"/>
        <dbReference type="ChEBI" id="CHEBI:15361"/>
        <dbReference type="ChEBI" id="CHEBI:15378"/>
        <dbReference type="ChEBI" id="CHEBI:30616"/>
        <dbReference type="ChEBI" id="CHEBI:58702"/>
        <dbReference type="ChEBI" id="CHEBI:456216"/>
        <dbReference type="EC" id="2.7.1.40"/>
    </reaction>
</comment>
<accession>A0A8G2L7X5</accession>
<dbReference type="AlphaFoldDB" id="A0A8G2L7X5"/>
<dbReference type="SUPFAM" id="SSF50800">
    <property type="entry name" value="PK beta-barrel domain-like"/>
    <property type="match status" value="1"/>
</dbReference>
<dbReference type="PRINTS" id="PR01050">
    <property type="entry name" value="PYRUVTKNASE"/>
</dbReference>
<evidence type="ECO:0000259" key="14">
    <source>
        <dbReference type="Pfam" id="PF00224"/>
    </source>
</evidence>
<reference evidence="16 17" key="1">
    <citation type="submission" date="2017-04" db="EMBL/GenBank/DDBJ databases">
        <authorList>
            <person name="Varghese N."/>
            <person name="Submissions S."/>
        </authorList>
    </citation>
    <scope>NUCLEOTIDE SEQUENCE [LARGE SCALE GENOMIC DNA]</scope>
    <source>
        <strain evidence="16 17">DSM 9789</strain>
    </source>
</reference>
<dbReference type="InterPro" id="IPR015806">
    <property type="entry name" value="Pyrv_Knase_insert_dom_sf"/>
</dbReference>
<dbReference type="Proteomes" id="UP000192315">
    <property type="component" value="Unassembled WGS sequence"/>
</dbReference>
<dbReference type="InterPro" id="IPR011037">
    <property type="entry name" value="Pyrv_Knase-like_insert_dom_sf"/>
</dbReference>
<evidence type="ECO:0000256" key="2">
    <source>
        <dbReference type="ARBA" id="ARBA00008663"/>
    </source>
</evidence>
<dbReference type="SUPFAM" id="SSF51621">
    <property type="entry name" value="Phosphoenolpyruvate/pyruvate domain"/>
    <property type="match status" value="1"/>
</dbReference>
<evidence type="ECO:0000256" key="5">
    <source>
        <dbReference type="ARBA" id="ARBA00022723"/>
    </source>
</evidence>
<evidence type="ECO:0000256" key="6">
    <source>
        <dbReference type="ARBA" id="ARBA00022741"/>
    </source>
</evidence>
<dbReference type="Gene3D" id="3.20.20.60">
    <property type="entry name" value="Phosphoenolpyruvate-binding domains"/>
    <property type="match status" value="1"/>
</dbReference>
<dbReference type="UniPathway" id="UPA00109">
    <property type="reaction ID" value="UER00188"/>
</dbReference>
<keyword evidence="4 13" id="KW-0808">Transferase</keyword>
<comment type="pathway">
    <text evidence="1 13">Carbohydrate degradation; glycolysis; pyruvate from D-glyceraldehyde 3-phosphate: step 5/5.</text>
</comment>
<feature type="domain" description="Pyruvate kinase barrel" evidence="14">
    <location>
        <begin position="2"/>
        <end position="319"/>
    </location>
</feature>
<dbReference type="GO" id="GO:0000287">
    <property type="term" value="F:magnesium ion binding"/>
    <property type="evidence" value="ECO:0007669"/>
    <property type="project" value="UniProtKB-UniRule"/>
</dbReference>
<evidence type="ECO:0000256" key="3">
    <source>
        <dbReference type="ARBA" id="ARBA00012142"/>
    </source>
</evidence>
<dbReference type="PANTHER" id="PTHR11817">
    <property type="entry name" value="PYRUVATE KINASE"/>
    <property type="match status" value="1"/>
</dbReference>
<dbReference type="Pfam" id="PF00224">
    <property type="entry name" value="PK"/>
    <property type="match status" value="1"/>
</dbReference>
<comment type="similarity">
    <text evidence="2 13">Belongs to the pyruvate kinase family.</text>
</comment>
<keyword evidence="10 13" id="KW-0324">Glycolysis</keyword>
<dbReference type="InterPro" id="IPR015793">
    <property type="entry name" value="Pyrv_Knase_brl"/>
</dbReference>
<evidence type="ECO:0000256" key="8">
    <source>
        <dbReference type="ARBA" id="ARBA00022840"/>
    </source>
</evidence>
<keyword evidence="8" id="KW-0067">ATP-binding</keyword>
<dbReference type="EMBL" id="FWYE01000001">
    <property type="protein sequence ID" value="SMD30764.1"/>
    <property type="molecule type" value="Genomic_DNA"/>
</dbReference>
<evidence type="ECO:0000256" key="11">
    <source>
        <dbReference type="ARBA" id="ARBA00023317"/>
    </source>
</evidence>
<keyword evidence="9 13" id="KW-0460">Magnesium</keyword>
<evidence type="ECO:0000313" key="17">
    <source>
        <dbReference type="Proteomes" id="UP000192315"/>
    </source>
</evidence>
<evidence type="ECO:0000256" key="1">
    <source>
        <dbReference type="ARBA" id="ARBA00004997"/>
    </source>
</evidence>
<evidence type="ECO:0000256" key="10">
    <source>
        <dbReference type="ARBA" id="ARBA00023152"/>
    </source>
</evidence>